<proteinExistence type="predicted"/>
<dbReference type="Proteomes" id="UP000479000">
    <property type="component" value="Unassembled WGS sequence"/>
</dbReference>
<evidence type="ECO:0000313" key="3">
    <source>
        <dbReference type="Proteomes" id="UP000479000"/>
    </source>
</evidence>
<organism evidence="2 3">
    <name type="scientific">Nesidiocoris tenuis</name>
    <dbReference type="NCBI Taxonomy" id="355587"/>
    <lineage>
        <taxon>Eukaryota</taxon>
        <taxon>Metazoa</taxon>
        <taxon>Ecdysozoa</taxon>
        <taxon>Arthropoda</taxon>
        <taxon>Hexapoda</taxon>
        <taxon>Insecta</taxon>
        <taxon>Pterygota</taxon>
        <taxon>Neoptera</taxon>
        <taxon>Paraneoptera</taxon>
        <taxon>Hemiptera</taxon>
        <taxon>Heteroptera</taxon>
        <taxon>Panheteroptera</taxon>
        <taxon>Cimicomorpha</taxon>
        <taxon>Miridae</taxon>
        <taxon>Dicyphina</taxon>
        <taxon>Nesidiocoris</taxon>
    </lineage>
</organism>
<sequence>MVQQSQQKQYPQHSVENRQQEWQNQQKIFQQNTPTLRQFQQPSTSQQQHHHPHKVQDKSHSQVNKNPNTGAIPKTPTFRQQYPNYTKPFKQTYIVHHIKGTKNTITDYLSRNPVSSAEESDDSSDESVSEKSDQLPDSTKPAITILQGFPQIFSDFNNSQHQDPAIRKIIDSIRDGTNEETRYQLKKGRLMFESKPGEFKAVVPN</sequence>
<name>A0A6H5H9V1_9HEMI</name>
<feature type="region of interest" description="Disordered" evidence="1">
    <location>
        <begin position="113"/>
        <end position="139"/>
    </location>
</feature>
<dbReference type="EMBL" id="CADCXU010026192">
    <property type="protein sequence ID" value="CAB0013186.1"/>
    <property type="molecule type" value="Genomic_DNA"/>
</dbReference>
<evidence type="ECO:0000256" key="1">
    <source>
        <dbReference type="SAM" id="MobiDB-lite"/>
    </source>
</evidence>
<feature type="compositionally biased region" description="Low complexity" evidence="1">
    <location>
        <begin position="38"/>
        <end position="47"/>
    </location>
</feature>
<feature type="region of interest" description="Disordered" evidence="1">
    <location>
        <begin position="1"/>
        <end position="83"/>
    </location>
</feature>
<dbReference type="AlphaFoldDB" id="A0A6H5H9V1"/>
<evidence type="ECO:0000313" key="2">
    <source>
        <dbReference type="EMBL" id="CAB0013186.1"/>
    </source>
</evidence>
<gene>
    <name evidence="2" type="ORF">NTEN_LOCUS17797</name>
</gene>
<feature type="non-terminal residue" evidence="2">
    <location>
        <position position="1"/>
    </location>
</feature>
<accession>A0A6H5H9V1</accession>
<keyword evidence="3" id="KW-1185">Reference proteome</keyword>
<reference evidence="2 3" key="1">
    <citation type="submission" date="2020-02" db="EMBL/GenBank/DDBJ databases">
        <authorList>
            <person name="Ferguson B K."/>
        </authorList>
    </citation>
    <scope>NUCLEOTIDE SEQUENCE [LARGE SCALE GENOMIC DNA]</scope>
</reference>
<feature type="compositionally biased region" description="Polar residues" evidence="1">
    <location>
        <begin position="20"/>
        <end position="37"/>
    </location>
</feature>
<protein>
    <submittedName>
        <fullName evidence="2">Uncharacterized protein</fullName>
    </submittedName>
</protein>
<feature type="compositionally biased region" description="Low complexity" evidence="1">
    <location>
        <begin position="1"/>
        <end position="12"/>
    </location>
</feature>
<feature type="compositionally biased region" description="Acidic residues" evidence="1">
    <location>
        <begin position="118"/>
        <end position="127"/>
    </location>
</feature>
<feature type="non-terminal residue" evidence="2">
    <location>
        <position position="205"/>
    </location>
</feature>